<accession>A0ACC3SVJ4</accession>
<name>A0ACC3SVJ4_LIPKO</name>
<evidence type="ECO:0000313" key="2">
    <source>
        <dbReference type="Proteomes" id="UP001433508"/>
    </source>
</evidence>
<comment type="caution">
    <text evidence="1">The sequence shown here is derived from an EMBL/GenBank/DDBJ whole genome shotgun (WGS) entry which is preliminary data.</text>
</comment>
<dbReference type="EMBL" id="MU971408">
    <property type="protein sequence ID" value="KAK9235658.1"/>
    <property type="molecule type" value="Genomic_DNA"/>
</dbReference>
<gene>
    <name evidence="1" type="ORF">V1525DRAFT_255979</name>
</gene>
<evidence type="ECO:0000313" key="1">
    <source>
        <dbReference type="EMBL" id="KAK9235658.1"/>
    </source>
</evidence>
<dbReference type="Proteomes" id="UP001433508">
    <property type="component" value="Unassembled WGS sequence"/>
</dbReference>
<organism evidence="1 2">
    <name type="scientific">Lipomyces kononenkoae</name>
    <name type="common">Yeast</name>
    <dbReference type="NCBI Taxonomy" id="34357"/>
    <lineage>
        <taxon>Eukaryota</taxon>
        <taxon>Fungi</taxon>
        <taxon>Dikarya</taxon>
        <taxon>Ascomycota</taxon>
        <taxon>Saccharomycotina</taxon>
        <taxon>Lipomycetes</taxon>
        <taxon>Lipomycetales</taxon>
        <taxon>Lipomycetaceae</taxon>
        <taxon>Lipomyces</taxon>
    </lineage>
</organism>
<keyword evidence="2" id="KW-1185">Reference proteome</keyword>
<sequence>MNLEHEVELGSTTVQIGNWKKEADECWALSTQTTRITTILEIGLSESSRRLALEAREWLETRDSLVQVAITLKIDRDIPKITIKCWELCAGQYSISTRASPASASCTDEISITNQNNITVVSRDLSLPFQKVVGRAVDPNNNLERDFLITRRSLRRVAERVWRRQGFI</sequence>
<protein>
    <submittedName>
        <fullName evidence="1">Uncharacterized protein</fullName>
    </submittedName>
</protein>
<proteinExistence type="predicted"/>
<reference evidence="2" key="1">
    <citation type="journal article" date="2024" name="Front. Bioeng. Biotechnol.">
        <title>Genome-scale model development and genomic sequencing of the oleaginous clade Lipomyces.</title>
        <authorList>
            <person name="Czajka J.J."/>
            <person name="Han Y."/>
            <person name="Kim J."/>
            <person name="Mondo S.J."/>
            <person name="Hofstad B.A."/>
            <person name="Robles A."/>
            <person name="Haridas S."/>
            <person name="Riley R."/>
            <person name="LaButti K."/>
            <person name="Pangilinan J."/>
            <person name="Andreopoulos W."/>
            <person name="Lipzen A."/>
            <person name="Yan J."/>
            <person name="Wang M."/>
            <person name="Ng V."/>
            <person name="Grigoriev I.V."/>
            <person name="Spatafora J.W."/>
            <person name="Magnuson J.K."/>
            <person name="Baker S.E."/>
            <person name="Pomraning K.R."/>
        </authorList>
    </citation>
    <scope>NUCLEOTIDE SEQUENCE [LARGE SCALE GENOMIC DNA]</scope>
    <source>
        <strain evidence="2">CBS 7786</strain>
    </source>
</reference>